<keyword evidence="6 9" id="KW-1133">Transmembrane helix</keyword>
<keyword evidence="15" id="KW-1185">Reference proteome</keyword>
<feature type="transmembrane region" description="Helical" evidence="9">
    <location>
        <begin position="6"/>
        <end position="28"/>
    </location>
</feature>
<comment type="function">
    <text evidence="8">Probably a riboflavin-binding protein that interacts with the energy-coupling factor (ECF) ABC-transporter complex.</text>
</comment>
<dbReference type="InterPro" id="IPR024529">
    <property type="entry name" value="ECF_trnsprt_substrate-spec"/>
</dbReference>
<gene>
    <name evidence="10" type="ORF">DDV21_003090</name>
    <name evidence="11" type="ORF">DDV22_10050</name>
    <name evidence="12" type="ORF">DDV23_10145</name>
</gene>
<dbReference type="AlphaFoldDB" id="A0A372KL98"/>
<dbReference type="KEGG" id="schj:DDV21_003090"/>
<proteinExistence type="inferred from homology"/>
<evidence type="ECO:0000256" key="9">
    <source>
        <dbReference type="SAM" id="Phobius"/>
    </source>
</evidence>
<organism evidence="12 14">
    <name type="scientific">Streptococcus chenjunshii</name>
    <dbReference type="NCBI Taxonomy" id="2173853"/>
    <lineage>
        <taxon>Bacteria</taxon>
        <taxon>Bacillati</taxon>
        <taxon>Bacillota</taxon>
        <taxon>Bacilli</taxon>
        <taxon>Lactobacillales</taxon>
        <taxon>Streptococcaceae</taxon>
        <taxon>Streptococcus</taxon>
    </lineage>
</organism>
<dbReference type="PIRSF" id="PIRSF037778">
    <property type="entry name" value="UCP037778_transp_RibU"/>
    <property type="match status" value="1"/>
</dbReference>
<dbReference type="OrthoDB" id="9809216at2"/>
<evidence type="ECO:0000256" key="8">
    <source>
        <dbReference type="PIRNR" id="PIRNR037778"/>
    </source>
</evidence>
<dbReference type="Pfam" id="PF12822">
    <property type="entry name" value="ECF_trnsprt"/>
    <property type="match status" value="1"/>
</dbReference>
<accession>A0A346NAT8</accession>
<feature type="transmembrane region" description="Helical" evidence="9">
    <location>
        <begin position="40"/>
        <end position="65"/>
    </location>
</feature>
<dbReference type="PANTHER" id="PTHR38438:SF1">
    <property type="entry name" value="RIBOFLAVIN TRANSPORTER RIBU"/>
    <property type="match status" value="1"/>
</dbReference>
<evidence type="ECO:0000313" key="13">
    <source>
        <dbReference type="Proteomes" id="UP000246115"/>
    </source>
</evidence>
<reference evidence="11 15" key="1">
    <citation type="submission" date="2018-08" db="EMBL/GenBank/DDBJ databases">
        <title>Draft genome of Streptococcus sp .nov. Z2.</title>
        <authorList>
            <person name="Tian Z."/>
        </authorList>
    </citation>
    <scope>NUCLEOTIDE SEQUENCE [LARGE SCALE GENOMIC DNA]</scope>
    <source>
        <strain evidence="11 15">Z2</strain>
    </source>
</reference>
<reference evidence="10" key="4">
    <citation type="journal article" date="2019" name="Int. J. Syst. Evol. Microbiol.">
        <title>Streptococcus chenjunshii sp. nov. isolated from feces of Tibetan antelopes.</title>
        <authorList>
            <person name="Tian Z."/>
            <person name="Lu S."/>
            <person name="Jin D."/>
            <person name="Yang J."/>
            <person name="Pu J."/>
            <person name="Lai X.H."/>
            <person name="Bai X.N."/>
            <person name="Wu X.M."/>
            <person name="Li J."/>
            <person name="Wang S."/>
            <person name="Xu J."/>
        </authorList>
    </citation>
    <scope>NUCLEOTIDE SEQUENCE</scope>
    <source>
        <strain evidence="10">Z15</strain>
    </source>
</reference>
<evidence type="ECO:0000313" key="11">
    <source>
        <dbReference type="EMBL" id="RFU50171.1"/>
    </source>
</evidence>
<evidence type="ECO:0000313" key="15">
    <source>
        <dbReference type="Proteomes" id="UP000264056"/>
    </source>
</evidence>
<dbReference type="RefSeq" id="WP_116878986.1">
    <property type="nucleotide sequence ID" value="NZ_CP031733.1"/>
</dbReference>
<dbReference type="InterPro" id="IPR025720">
    <property type="entry name" value="RibU"/>
</dbReference>
<feature type="transmembrane region" description="Helical" evidence="9">
    <location>
        <begin position="151"/>
        <end position="175"/>
    </location>
</feature>
<keyword evidence="4 8" id="KW-1003">Cell membrane</keyword>
<name>A0A372KL98_9STRE</name>
<dbReference type="Proteomes" id="UP000264056">
    <property type="component" value="Unassembled WGS sequence"/>
</dbReference>
<evidence type="ECO:0000313" key="10">
    <source>
        <dbReference type="EMBL" id="AXQ78133.1"/>
    </source>
</evidence>
<comment type="similarity">
    <text evidence="2 8">Belongs to the prokaryotic riboflavin transporter (P-RFT) (TC 2.A.87) family.</text>
</comment>
<dbReference type="EMBL" id="QVQZ01000039">
    <property type="protein sequence ID" value="RFU52348.1"/>
    <property type="molecule type" value="Genomic_DNA"/>
</dbReference>
<evidence type="ECO:0000256" key="5">
    <source>
        <dbReference type="ARBA" id="ARBA00022692"/>
    </source>
</evidence>
<protein>
    <recommendedName>
        <fullName evidence="8">Riboflavin transporter</fullName>
    </recommendedName>
</protein>
<dbReference type="GO" id="GO:0005886">
    <property type="term" value="C:plasma membrane"/>
    <property type="evidence" value="ECO:0007669"/>
    <property type="project" value="UniProtKB-SubCell"/>
</dbReference>
<evidence type="ECO:0000256" key="2">
    <source>
        <dbReference type="ARBA" id="ARBA00005540"/>
    </source>
</evidence>
<dbReference type="EMBL" id="QVQY01000040">
    <property type="protein sequence ID" value="RFU50171.1"/>
    <property type="molecule type" value="Genomic_DNA"/>
</dbReference>
<accession>A0A372KL98</accession>
<keyword evidence="3 8" id="KW-0813">Transport</keyword>
<sequence>MTKTRQMAYIAILSALSFLLMYIQFPLIPAAGFLQVDFSILPVLLGLVIFDLGSAYAVLTIRTLLKLLLNNGGVSTLIGLPMNFVALGIFVLALALIWNKERTRRNYIAASIAGTLGLTAAMLILNYVYAVPLYAQFAHFDIKALLGLGNYLFAMVVPFNLLEGLIFAAAFLLLFTCLEPVLKKL</sequence>
<feature type="transmembrane region" description="Helical" evidence="9">
    <location>
        <begin position="77"/>
        <end position="98"/>
    </location>
</feature>
<dbReference type="EMBL" id="CP031733">
    <property type="protein sequence ID" value="AXQ78133.1"/>
    <property type="molecule type" value="Genomic_DNA"/>
</dbReference>
<evidence type="ECO:0000256" key="3">
    <source>
        <dbReference type="ARBA" id="ARBA00022448"/>
    </source>
</evidence>
<evidence type="ECO:0000256" key="4">
    <source>
        <dbReference type="ARBA" id="ARBA00022475"/>
    </source>
</evidence>
<evidence type="ECO:0000256" key="7">
    <source>
        <dbReference type="ARBA" id="ARBA00023136"/>
    </source>
</evidence>
<dbReference type="Gene3D" id="1.10.1760.20">
    <property type="match status" value="1"/>
</dbReference>
<dbReference type="GO" id="GO:0032217">
    <property type="term" value="F:riboflavin transmembrane transporter activity"/>
    <property type="evidence" value="ECO:0007669"/>
    <property type="project" value="UniProtKB-UniRule"/>
</dbReference>
<dbReference type="Proteomes" id="UP000262901">
    <property type="component" value="Unassembled WGS sequence"/>
</dbReference>
<dbReference type="PANTHER" id="PTHR38438">
    <property type="entry name" value="RIBOFLAVIN TRANSPORTER RIBU"/>
    <property type="match status" value="1"/>
</dbReference>
<feature type="transmembrane region" description="Helical" evidence="9">
    <location>
        <begin position="107"/>
        <end position="131"/>
    </location>
</feature>
<dbReference type="Proteomes" id="UP000246115">
    <property type="component" value="Chromosome"/>
</dbReference>
<reference evidence="13" key="3">
    <citation type="submission" date="2018-08" db="EMBL/GenBank/DDBJ databases">
        <title>Streptococcus chenjunshii sp. nov., isolated from stools sample of the Tibetan antelope in the Qinghai-Tibet plateau, China.</title>
        <authorList>
            <person name="Tian Z."/>
        </authorList>
    </citation>
    <scope>NUCLEOTIDE SEQUENCE [LARGE SCALE GENOMIC DNA]</scope>
    <source>
        <strain evidence="13">Z15</strain>
    </source>
</reference>
<evidence type="ECO:0000256" key="1">
    <source>
        <dbReference type="ARBA" id="ARBA00004651"/>
    </source>
</evidence>
<evidence type="ECO:0000313" key="14">
    <source>
        <dbReference type="Proteomes" id="UP000262901"/>
    </source>
</evidence>
<comment type="subcellular location">
    <subcellularLocation>
        <location evidence="1">Cell membrane</location>
        <topology evidence="1">Multi-pass membrane protein</topology>
    </subcellularLocation>
</comment>
<keyword evidence="7 8" id="KW-0472">Membrane</keyword>
<reference evidence="12 14" key="2">
    <citation type="submission" date="2018-08" db="EMBL/GenBank/DDBJ databases">
        <title>Draft genome of Streptococcus sp. nov. Z1.</title>
        <authorList>
            <person name="Tian Z."/>
        </authorList>
    </citation>
    <scope>NUCLEOTIDE SEQUENCE [LARGE SCALE GENOMIC DNA]</scope>
    <source>
        <strain evidence="12">Z1</strain>
        <strain evidence="14">Z1(2018)</strain>
    </source>
</reference>
<evidence type="ECO:0000256" key="6">
    <source>
        <dbReference type="ARBA" id="ARBA00022989"/>
    </source>
</evidence>
<evidence type="ECO:0000313" key="12">
    <source>
        <dbReference type="EMBL" id="RFU52348.1"/>
    </source>
</evidence>
<keyword evidence="5 9" id="KW-0812">Transmembrane</keyword>